<evidence type="ECO:0000256" key="5">
    <source>
        <dbReference type="SAM" id="SignalP"/>
    </source>
</evidence>
<evidence type="ECO:0000256" key="4">
    <source>
        <dbReference type="SAM" id="MobiDB-lite"/>
    </source>
</evidence>
<protein>
    <submittedName>
        <fullName evidence="6">Uncharacterized protein</fullName>
    </submittedName>
</protein>
<dbReference type="Proteomes" id="UP000053317">
    <property type="component" value="Unassembled WGS sequence"/>
</dbReference>
<feature type="compositionally biased region" description="Basic and acidic residues" evidence="4">
    <location>
        <begin position="316"/>
        <end position="340"/>
    </location>
</feature>
<evidence type="ECO:0000313" key="7">
    <source>
        <dbReference type="Proteomes" id="UP000053317"/>
    </source>
</evidence>
<reference evidence="6 7" key="1">
    <citation type="submission" date="2015-05" db="EMBL/GenBank/DDBJ databases">
        <title>Distinctive expansion of gene families associated with plant cell wall degradation and secondary metabolism in the genomes of grapevine trunk pathogens.</title>
        <authorList>
            <person name="Lawrence D.P."/>
            <person name="Travadon R."/>
            <person name="Rolshausen P.E."/>
            <person name="Baumgartner K."/>
        </authorList>
    </citation>
    <scope>NUCLEOTIDE SEQUENCE [LARGE SCALE GENOMIC DNA]</scope>
    <source>
        <strain evidence="6">UCRPC4</strain>
    </source>
</reference>
<dbReference type="Pfam" id="PF15811">
    <property type="entry name" value="SVIP"/>
    <property type="match status" value="1"/>
</dbReference>
<accession>A0A0G2E4P6</accession>
<feature type="compositionally biased region" description="Polar residues" evidence="4">
    <location>
        <begin position="141"/>
        <end position="156"/>
    </location>
</feature>
<reference evidence="6 7" key="2">
    <citation type="submission" date="2015-05" db="EMBL/GenBank/DDBJ databases">
        <authorList>
            <person name="Morales-Cruz A."/>
            <person name="Amrine K.C."/>
            <person name="Cantu D."/>
        </authorList>
    </citation>
    <scope>NUCLEOTIDE SEQUENCE [LARGE SCALE GENOMIC DNA]</scope>
    <source>
        <strain evidence="6">UCRPC4</strain>
    </source>
</reference>
<feature type="chain" id="PRO_5002543255" evidence="5">
    <location>
        <begin position="17"/>
        <end position="349"/>
    </location>
</feature>
<feature type="signal peptide" evidence="5">
    <location>
        <begin position="1"/>
        <end position="16"/>
    </location>
</feature>
<feature type="region of interest" description="Disordered" evidence="4">
    <location>
        <begin position="185"/>
        <end position="349"/>
    </location>
</feature>
<organism evidence="6 7">
    <name type="scientific">Phaeomoniella chlamydospora</name>
    <name type="common">Phaeoacremonium chlamydosporum</name>
    <dbReference type="NCBI Taxonomy" id="158046"/>
    <lineage>
        <taxon>Eukaryota</taxon>
        <taxon>Fungi</taxon>
        <taxon>Dikarya</taxon>
        <taxon>Ascomycota</taxon>
        <taxon>Pezizomycotina</taxon>
        <taxon>Eurotiomycetes</taxon>
        <taxon>Chaetothyriomycetidae</taxon>
        <taxon>Phaeomoniellales</taxon>
        <taxon>Phaeomoniellaceae</taxon>
        <taxon>Phaeomoniella</taxon>
    </lineage>
</organism>
<keyword evidence="1" id="KW-0519">Myristate</keyword>
<keyword evidence="2" id="KW-0564">Palmitate</keyword>
<keyword evidence="3" id="KW-0449">Lipoprotein</keyword>
<gene>
    <name evidence="6" type="ORF">UCRPC4_g05327</name>
</gene>
<evidence type="ECO:0000256" key="2">
    <source>
        <dbReference type="ARBA" id="ARBA00023139"/>
    </source>
</evidence>
<dbReference type="OrthoDB" id="5415072at2759"/>
<dbReference type="EMBL" id="LCWF01000137">
    <property type="protein sequence ID" value="KKY17694.1"/>
    <property type="molecule type" value="Genomic_DNA"/>
</dbReference>
<feature type="region of interest" description="Disordered" evidence="4">
    <location>
        <begin position="115"/>
        <end position="134"/>
    </location>
</feature>
<feature type="compositionally biased region" description="Polar residues" evidence="4">
    <location>
        <begin position="188"/>
        <end position="203"/>
    </location>
</feature>
<evidence type="ECO:0000256" key="3">
    <source>
        <dbReference type="ARBA" id="ARBA00023288"/>
    </source>
</evidence>
<sequence length="349" mass="37782">MLWLAVPLLVWTCTVEYRMREKLNLPIGSGAIFSITATPADKRPAISLYHHSGTQSHPPSLVINLQISGVASTSKSICTSTSISFVINADGSIAHLRENWDTSVAGQADSELQNIHSTNPEQTEVARGNTESSIGASFQQNFSPAADTNWNDPSIETTDRPFPSDSTPEGGLNLLRRAIEAIEHQVRSDPNSANINNSWSTDLNSERQTENHPSSTDWNLHSHTMGNLCSRSSNPPDNFSAPGRTLGSSAPPPSKPTSNLPSSHFASSPGRTLGPSQSPNSDANSAAAQARRAAEERAAKLQNAQAKGKLGQQLAEQKKKTRNDILKEESEEARRKREVDQATEARNFN</sequence>
<evidence type="ECO:0000256" key="1">
    <source>
        <dbReference type="ARBA" id="ARBA00022707"/>
    </source>
</evidence>
<name>A0A0G2E4P6_PHACM</name>
<feature type="compositionally biased region" description="Polar residues" evidence="4">
    <location>
        <begin position="211"/>
        <end position="237"/>
    </location>
</feature>
<dbReference type="AlphaFoldDB" id="A0A0G2E4P6"/>
<keyword evidence="7" id="KW-1185">Reference proteome</keyword>
<proteinExistence type="predicted"/>
<dbReference type="InterPro" id="IPR031632">
    <property type="entry name" value="SVIP"/>
</dbReference>
<feature type="compositionally biased region" description="Low complexity" evidence="4">
    <location>
        <begin position="275"/>
        <end position="291"/>
    </location>
</feature>
<comment type="caution">
    <text evidence="6">The sequence shown here is derived from an EMBL/GenBank/DDBJ whole genome shotgun (WGS) entry which is preliminary data.</text>
</comment>
<evidence type="ECO:0000313" key="6">
    <source>
        <dbReference type="EMBL" id="KKY17694.1"/>
    </source>
</evidence>
<feature type="region of interest" description="Disordered" evidence="4">
    <location>
        <begin position="141"/>
        <end position="171"/>
    </location>
</feature>
<feature type="compositionally biased region" description="Polar residues" evidence="4">
    <location>
        <begin position="256"/>
        <end position="270"/>
    </location>
</feature>
<keyword evidence="5" id="KW-0732">Signal</keyword>